<reference evidence="2" key="1">
    <citation type="submission" date="2018-01" db="EMBL/GenBank/DDBJ databases">
        <title>An insight into the sialome of Amazonian anophelines.</title>
        <authorList>
            <person name="Ribeiro J.M."/>
            <person name="Scarpassa V."/>
            <person name="Calvo E."/>
        </authorList>
    </citation>
    <scope>NUCLEOTIDE SEQUENCE</scope>
    <source>
        <tissue evidence="2">Salivary glands</tissue>
    </source>
</reference>
<feature type="chain" id="PRO_5014856834" evidence="1">
    <location>
        <begin position="21"/>
        <end position="76"/>
    </location>
</feature>
<accession>A0A2M4CCK2</accession>
<name>A0A2M4CCK2_9DIPT</name>
<dbReference type="EMBL" id="GGFJ01013926">
    <property type="protein sequence ID" value="MBW63067.1"/>
    <property type="molecule type" value="Transcribed_RNA"/>
</dbReference>
<dbReference type="AlphaFoldDB" id="A0A2M4CCK2"/>
<proteinExistence type="predicted"/>
<protein>
    <submittedName>
        <fullName evidence="2">Putative secreted protein</fullName>
    </submittedName>
</protein>
<feature type="signal peptide" evidence="1">
    <location>
        <begin position="1"/>
        <end position="20"/>
    </location>
</feature>
<evidence type="ECO:0000256" key="1">
    <source>
        <dbReference type="SAM" id="SignalP"/>
    </source>
</evidence>
<sequence length="76" mass="7973">MVRVAVVVVVVVIASPPTTSLRLSSSPPVSEARRIMEDGRRAIAISSSLMYRMTLARSGWTGPDDRGSSATGGEAV</sequence>
<organism evidence="2">
    <name type="scientific">Anopheles marajoara</name>
    <dbReference type="NCBI Taxonomy" id="58244"/>
    <lineage>
        <taxon>Eukaryota</taxon>
        <taxon>Metazoa</taxon>
        <taxon>Ecdysozoa</taxon>
        <taxon>Arthropoda</taxon>
        <taxon>Hexapoda</taxon>
        <taxon>Insecta</taxon>
        <taxon>Pterygota</taxon>
        <taxon>Neoptera</taxon>
        <taxon>Endopterygota</taxon>
        <taxon>Diptera</taxon>
        <taxon>Nematocera</taxon>
        <taxon>Culicoidea</taxon>
        <taxon>Culicidae</taxon>
        <taxon>Anophelinae</taxon>
        <taxon>Anopheles</taxon>
    </lineage>
</organism>
<evidence type="ECO:0000313" key="2">
    <source>
        <dbReference type="EMBL" id="MBW63067.1"/>
    </source>
</evidence>
<keyword evidence="1" id="KW-0732">Signal</keyword>